<evidence type="ECO:0000259" key="1">
    <source>
        <dbReference type="Pfam" id="PF00534"/>
    </source>
</evidence>
<dbReference type="RefSeq" id="WP_191142645.1">
    <property type="nucleotide sequence ID" value="NZ_JACXAH010000031.1"/>
</dbReference>
<protein>
    <submittedName>
        <fullName evidence="3">Glycosyltransferase</fullName>
    </submittedName>
</protein>
<evidence type="ECO:0000313" key="4">
    <source>
        <dbReference type="Proteomes" id="UP000661691"/>
    </source>
</evidence>
<keyword evidence="4" id="KW-1185">Reference proteome</keyword>
<dbReference type="Pfam" id="PF13439">
    <property type="entry name" value="Glyco_transf_4"/>
    <property type="match status" value="1"/>
</dbReference>
<dbReference type="CDD" id="cd03801">
    <property type="entry name" value="GT4_PimA-like"/>
    <property type="match status" value="1"/>
</dbReference>
<comment type="caution">
    <text evidence="3">The sequence shown here is derived from an EMBL/GenBank/DDBJ whole genome shotgun (WGS) entry which is preliminary data.</text>
</comment>
<evidence type="ECO:0000259" key="2">
    <source>
        <dbReference type="Pfam" id="PF13439"/>
    </source>
</evidence>
<dbReference type="SUPFAM" id="SSF53756">
    <property type="entry name" value="UDP-Glycosyltransferase/glycogen phosphorylase"/>
    <property type="match status" value="1"/>
</dbReference>
<feature type="domain" description="Glycosyltransferase subfamily 4-like N-terminal" evidence="2">
    <location>
        <begin position="289"/>
        <end position="461"/>
    </location>
</feature>
<proteinExistence type="predicted"/>
<dbReference type="GO" id="GO:0016757">
    <property type="term" value="F:glycosyltransferase activity"/>
    <property type="evidence" value="ECO:0007669"/>
    <property type="project" value="InterPro"/>
</dbReference>
<dbReference type="Pfam" id="PF16258">
    <property type="entry name" value="DUF4912"/>
    <property type="match status" value="1"/>
</dbReference>
<name>A0A926NBQ6_9BACL</name>
<feature type="domain" description="Glycosyl transferase family 1" evidence="1">
    <location>
        <begin position="484"/>
        <end position="641"/>
    </location>
</feature>
<gene>
    <name evidence="3" type="ORF">IC620_14945</name>
</gene>
<accession>A0A926NBQ6</accession>
<dbReference type="InterPro" id="IPR032585">
    <property type="entry name" value="DUF4912"/>
</dbReference>
<dbReference type="EMBL" id="JACXAH010000031">
    <property type="protein sequence ID" value="MBD1373642.1"/>
    <property type="molecule type" value="Genomic_DNA"/>
</dbReference>
<dbReference type="PANTHER" id="PTHR45947">
    <property type="entry name" value="SULFOQUINOVOSYL TRANSFERASE SQD2"/>
    <property type="match status" value="1"/>
</dbReference>
<dbReference type="Pfam" id="PF00534">
    <property type="entry name" value="Glycos_transf_1"/>
    <property type="match status" value="1"/>
</dbReference>
<organism evidence="3 4">
    <name type="scientific">Polycladospora coralii</name>
    <dbReference type="NCBI Taxonomy" id="2771432"/>
    <lineage>
        <taxon>Bacteria</taxon>
        <taxon>Bacillati</taxon>
        <taxon>Bacillota</taxon>
        <taxon>Bacilli</taxon>
        <taxon>Bacillales</taxon>
        <taxon>Thermoactinomycetaceae</taxon>
        <taxon>Polycladospora</taxon>
    </lineage>
</organism>
<dbReference type="Gene3D" id="3.40.50.2000">
    <property type="entry name" value="Glycogen Phosphorylase B"/>
    <property type="match status" value="2"/>
</dbReference>
<dbReference type="InterPro" id="IPR001296">
    <property type="entry name" value="Glyco_trans_1"/>
</dbReference>
<dbReference type="InterPro" id="IPR028098">
    <property type="entry name" value="Glyco_trans_4-like_N"/>
</dbReference>
<reference evidence="3" key="1">
    <citation type="submission" date="2020-09" db="EMBL/GenBank/DDBJ databases">
        <title>A novel bacterium of genus Hazenella, isolated from South China Sea.</title>
        <authorList>
            <person name="Huang H."/>
            <person name="Mo K."/>
            <person name="Hu Y."/>
        </authorList>
    </citation>
    <scope>NUCLEOTIDE SEQUENCE</scope>
    <source>
        <strain evidence="3">IB182357</strain>
    </source>
</reference>
<dbReference type="Proteomes" id="UP000661691">
    <property type="component" value="Unassembled WGS sequence"/>
</dbReference>
<dbReference type="AlphaFoldDB" id="A0A926NBQ6"/>
<sequence>MKGKFYDVDPMPSRLELANRDQLPTHYGYNYLGLTPLEPNSIFVYWEVTTNWKKMIGGLLEQTETEMNFILKLYYEKKQEQLEEECYEWKIPNSATSCIITNVVQKQGYIAKIGFLHHEHFLPILRSRSICRQSEDGSNEFRFDAISQVLKSGPDIPFDLQEDERWILRHLHVVELQLRQMLAKVSTQHIYFNRAVKQMIMELIGIHLSEKKEIDQKYTRLVRAQEIFINSRFNQLTEDEFIQLEEKNKTYMNAYPVQLEPATEVSIDKQRPPALRVLVLSWEYPPYQVGGVSTAVRRLSEHLVAYNIEIHLLTYGPEGAKSYEVIDGVHVYRVNTCDERREEDFLTWIFQLNLAMIAEFQCQTAFGLKVDLVHAHEWLTSYAAQELKRSYDLPIVYTMHGIEKYKCESINVKHNEYVHLAESQLTKWAHQIIVCSKCMVDGVRTTFEHAEEKIKLIHNGVLILERLNHTKIEQLRELRSRIALPEERILFFAGRMIIEKGIALLVEAIPYIIHCHPNTKFVLSGEGYLKEALQQRIEEQGFGSQVLFTGFVDEETLHFLYRLAYLYCLPSLHEPFGITVLEAMSHQTPVLVSDACGPDETVEDHVTGIKVSTGSVESLIVQINWALDHPQEMNRLARNAYLQLPMKYNWKRIAAQTLDVYQSALYMDNPVTK</sequence>
<dbReference type="PANTHER" id="PTHR45947:SF3">
    <property type="entry name" value="SULFOQUINOVOSYL TRANSFERASE SQD2"/>
    <property type="match status" value="1"/>
</dbReference>
<evidence type="ECO:0000313" key="3">
    <source>
        <dbReference type="EMBL" id="MBD1373642.1"/>
    </source>
</evidence>
<dbReference type="InterPro" id="IPR050194">
    <property type="entry name" value="Glycosyltransferase_grp1"/>
</dbReference>